<geneLocation type="plasmid" evidence="6">
    <name>pFRL2</name>
</geneLocation>
<evidence type="ECO:0000256" key="1">
    <source>
        <dbReference type="ARBA" id="ARBA00004776"/>
    </source>
</evidence>
<keyword evidence="6" id="KW-0614">Plasmid</keyword>
<reference evidence="6" key="1">
    <citation type="submission" date="2013-09" db="EMBL/GenBank/DDBJ databases">
        <title>Complete nucleotide sequence of Streptomyces linear plasmid pFRL2.</title>
        <authorList>
            <person name="Chen Z."/>
            <person name="Fang P."/>
            <person name="Qin Z."/>
        </authorList>
    </citation>
    <scope>NUCLEOTIDE SEQUENCE</scope>
    <source>
        <plasmid evidence="6">pFRL2</plasmid>
    </source>
</reference>
<dbReference type="AlphaFoldDB" id="V9YZA8"/>
<name>V9YZA8_9ACTN</name>
<dbReference type="InterPro" id="IPR029044">
    <property type="entry name" value="Nucleotide-diphossugar_trans"/>
</dbReference>
<dbReference type="InterPro" id="IPR001173">
    <property type="entry name" value="Glyco_trans_2-like"/>
</dbReference>
<dbReference type="SUPFAM" id="SSF53448">
    <property type="entry name" value="Nucleotide-diphospho-sugar transferases"/>
    <property type="match status" value="1"/>
</dbReference>
<organism evidence="6">
    <name type="scientific">Streptomyces sp. FR1</name>
    <dbReference type="NCBI Taxonomy" id="349971"/>
    <lineage>
        <taxon>Bacteria</taxon>
        <taxon>Bacillati</taxon>
        <taxon>Actinomycetota</taxon>
        <taxon>Actinomycetes</taxon>
        <taxon>Kitasatosporales</taxon>
        <taxon>Streptomycetaceae</taxon>
        <taxon>Streptomyces</taxon>
    </lineage>
</organism>
<keyword evidence="3" id="KW-0328">Glycosyltransferase</keyword>
<evidence type="ECO:0000256" key="4">
    <source>
        <dbReference type="ARBA" id="ARBA00022679"/>
    </source>
</evidence>
<dbReference type="CDD" id="cd00761">
    <property type="entry name" value="Glyco_tranf_GTA_type"/>
    <property type="match status" value="1"/>
</dbReference>
<evidence type="ECO:0000256" key="3">
    <source>
        <dbReference type="ARBA" id="ARBA00022676"/>
    </source>
</evidence>
<dbReference type="Gene3D" id="3.90.550.10">
    <property type="entry name" value="Spore Coat Polysaccharide Biosynthesis Protein SpsA, Chain A"/>
    <property type="match status" value="1"/>
</dbReference>
<feature type="domain" description="Glycosyltransferase 2-like" evidence="5">
    <location>
        <begin position="6"/>
        <end position="162"/>
    </location>
</feature>
<dbReference type="PANTHER" id="PTHR43179:SF12">
    <property type="entry name" value="GALACTOFURANOSYLTRANSFERASE GLFT2"/>
    <property type="match status" value="1"/>
</dbReference>
<gene>
    <name evidence="6" type="ORF">pFRL2_5c</name>
</gene>
<dbReference type="Pfam" id="PF00535">
    <property type="entry name" value="Glycos_transf_2"/>
    <property type="match status" value="1"/>
</dbReference>
<comment type="similarity">
    <text evidence="2">Belongs to the glycosyltransferase 2 family.</text>
</comment>
<dbReference type="RefSeq" id="WP_024126062.1">
    <property type="nucleotide sequence ID" value="NC_023282.1"/>
</dbReference>
<dbReference type="EMBL" id="KF602047">
    <property type="protein sequence ID" value="AHE38680.1"/>
    <property type="molecule type" value="Genomic_DNA"/>
</dbReference>
<dbReference type="GO" id="GO:0016757">
    <property type="term" value="F:glycosyltransferase activity"/>
    <property type="evidence" value="ECO:0007669"/>
    <property type="project" value="UniProtKB-KW"/>
</dbReference>
<accession>V9YZA8</accession>
<comment type="pathway">
    <text evidence="1">Cell wall biogenesis; cell wall polysaccharide biosynthesis.</text>
</comment>
<keyword evidence="4 6" id="KW-0808">Transferase</keyword>
<evidence type="ECO:0000313" key="6">
    <source>
        <dbReference type="EMBL" id="AHE38680.1"/>
    </source>
</evidence>
<evidence type="ECO:0000259" key="5">
    <source>
        <dbReference type="Pfam" id="PF00535"/>
    </source>
</evidence>
<sequence>MTPKITVIVATRNRPQDIPPLLTALEQTQIGGAIHEVLLVDDASTVPLDRSPLRSDAFSVHVLRNARRLGASGSRNAGAARANGDVLAFLDDDARPLPGWCRALLSGLTPERAAITGRVLPLDGGVVSRARQYRYEQRYAVHRPLEPVRFFAGGNSAVWTALFHRAGGFPGTGTGSDNGLVAALDEHGGAVHFAPDLRVAHRNSKGMRTAVQESWRSGRTATDAPTTLRRELRRMAAAVRHQPWRTDIAAAGTNSVLQAIHSAARSRKPAK</sequence>
<dbReference type="PANTHER" id="PTHR43179">
    <property type="entry name" value="RHAMNOSYLTRANSFERASE WBBL"/>
    <property type="match status" value="1"/>
</dbReference>
<proteinExistence type="inferred from homology"/>
<protein>
    <submittedName>
        <fullName evidence="6">Glycosyl transferase family 2</fullName>
    </submittedName>
</protein>
<evidence type="ECO:0000256" key="2">
    <source>
        <dbReference type="ARBA" id="ARBA00006739"/>
    </source>
</evidence>